<reference evidence="1 2" key="1">
    <citation type="journal article" date="2021" name="bioRxiv">
        <title>Chromosome-scale and haplotype-resolved genome assembly of a tetraploid potato cultivar.</title>
        <authorList>
            <person name="Sun H."/>
            <person name="Jiao W.-B."/>
            <person name="Krause K."/>
            <person name="Campoy J.A."/>
            <person name="Goel M."/>
            <person name="Folz-Donahue K."/>
            <person name="Kukat C."/>
            <person name="Huettel B."/>
            <person name="Schneeberger K."/>
        </authorList>
    </citation>
    <scope>NUCLEOTIDE SEQUENCE [LARGE SCALE GENOMIC DNA]</scope>
    <source>
        <strain evidence="1">SolTubOtavaFocal</strain>
        <tissue evidence="1">Leaves</tissue>
    </source>
</reference>
<dbReference type="Proteomes" id="UP000826656">
    <property type="component" value="Unassembled WGS sequence"/>
</dbReference>
<sequence>MHYVDVYLEADNGKIVEEFDSQHKLSPFPFAPAANFLTVTIPAMLVDPCVWDPGIRFKFRALTIPMERFGGMRVSNSIYRCVKVNILVVIKGLDSKEEWNKKGIATTTHLTLLNFFAMLFPR</sequence>
<protein>
    <submittedName>
        <fullName evidence="1">Uncharacterized protein</fullName>
    </submittedName>
</protein>
<name>A0ABQ7VSC6_SOLTU</name>
<evidence type="ECO:0000313" key="2">
    <source>
        <dbReference type="Proteomes" id="UP000826656"/>
    </source>
</evidence>
<dbReference type="EMBL" id="JAIVGD010000011">
    <property type="protein sequence ID" value="KAH0771379.1"/>
    <property type="molecule type" value="Genomic_DNA"/>
</dbReference>
<accession>A0ABQ7VSC6</accession>
<proteinExistence type="predicted"/>
<comment type="caution">
    <text evidence="1">The sequence shown here is derived from an EMBL/GenBank/DDBJ whole genome shotgun (WGS) entry which is preliminary data.</text>
</comment>
<organism evidence="1 2">
    <name type="scientific">Solanum tuberosum</name>
    <name type="common">Potato</name>
    <dbReference type="NCBI Taxonomy" id="4113"/>
    <lineage>
        <taxon>Eukaryota</taxon>
        <taxon>Viridiplantae</taxon>
        <taxon>Streptophyta</taxon>
        <taxon>Embryophyta</taxon>
        <taxon>Tracheophyta</taxon>
        <taxon>Spermatophyta</taxon>
        <taxon>Magnoliopsida</taxon>
        <taxon>eudicotyledons</taxon>
        <taxon>Gunneridae</taxon>
        <taxon>Pentapetalae</taxon>
        <taxon>asterids</taxon>
        <taxon>lamiids</taxon>
        <taxon>Solanales</taxon>
        <taxon>Solanaceae</taxon>
        <taxon>Solanoideae</taxon>
        <taxon>Solaneae</taxon>
        <taxon>Solanum</taxon>
    </lineage>
</organism>
<gene>
    <name evidence="1" type="ORF">KY290_015360</name>
</gene>
<evidence type="ECO:0000313" key="1">
    <source>
        <dbReference type="EMBL" id="KAH0771379.1"/>
    </source>
</evidence>
<keyword evidence="2" id="KW-1185">Reference proteome</keyword>